<keyword evidence="6" id="KW-0378">Hydrolase</keyword>
<dbReference type="PANTHER" id="PTHR31316:SF0">
    <property type="entry name" value="SECRETED BETA-GLUCOSIDASE SIM1-RELATED"/>
    <property type="match status" value="1"/>
</dbReference>
<evidence type="ECO:0000256" key="7">
    <source>
        <dbReference type="ARBA" id="ARBA00023277"/>
    </source>
</evidence>
<keyword evidence="5 12" id="KW-0732">Signal</keyword>
<keyword evidence="10" id="KW-0624">Polysaccharide degradation</keyword>
<keyword evidence="9" id="KW-0961">Cell wall biogenesis/degradation</keyword>
<evidence type="ECO:0000256" key="12">
    <source>
        <dbReference type="SAM" id="SignalP"/>
    </source>
</evidence>
<evidence type="ECO:0000256" key="9">
    <source>
        <dbReference type="ARBA" id="ARBA00023316"/>
    </source>
</evidence>
<keyword evidence="7" id="KW-0119">Carbohydrate metabolism</keyword>
<keyword evidence="8" id="KW-0326">Glycosidase</keyword>
<dbReference type="Proteomes" id="UP000750522">
    <property type="component" value="Unassembled WGS sequence"/>
</dbReference>
<evidence type="ECO:0000256" key="5">
    <source>
        <dbReference type="ARBA" id="ARBA00022729"/>
    </source>
</evidence>
<feature type="signal peptide" evidence="12">
    <location>
        <begin position="1"/>
        <end position="19"/>
    </location>
</feature>
<dbReference type="InterPro" id="IPR005556">
    <property type="entry name" value="SUN"/>
</dbReference>
<dbReference type="Pfam" id="PF03856">
    <property type="entry name" value="SUN"/>
    <property type="match status" value="1"/>
</dbReference>
<proteinExistence type="inferred from homology"/>
<evidence type="ECO:0000256" key="8">
    <source>
        <dbReference type="ARBA" id="ARBA00023295"/>
    </source>
</evidence>
<dbReference type="GO" id="GO:0031505">
    <property type="term" value="P:fungal-type cell wall organization"/>
    <property type="evidence" value="ECO:0007669"/>
    <property type="project" value="TreeGrafter"/>
</dbReference>
<evidence type="ECO:0000256" key="10">
    <source>
        <dbReference type="ARBA" id="ARBA00023326"/>
    </source>
</evidence>
<dbReference type="GO" id="GO:0009277">
    <property type="term" value="C:fungal-type cell wall"/>
    <property type="evidence" value="ECO:0007669"/>
    <property type="project" value="TreeGrafter"/>
</dbReference>
<reference evidence="13" key="2">
    <citation type="submission" date="2020-01" db="EMBL/GenBank/DDBJ databases">
        <authorList>
            <person name="Perkins V."/>
            <person name="Lessard M.-H."/>
            <person name="Dugat-Bony E."/>
            <person name="Frenette M."/>
            <person name="Labrie S."/>
        </authorList>
    </citation>
    <scope>NUCLEOTIDE SEQUENCE</scope>
    <source>
        <strain evidence="13">LMA-70</strain>
    </source>
</reference>
<evidence type="ECO:0000256" key="3">
    <source>
        <dbReference type="ARBA" id="ARBA00022512"/>
    </source>
</evidence>
<evidence type="ECO:0000256" key="1">
    <source>
        <dbReference type="ARBA" id="ARBA00004191"/>
    </source>
</evidence>
<gene>
    <name evidence="13" type="ORF">DV451_003624</name>
</gene>
<dbReference type="GO" id="GO:0016798">
    <property type="term" value="F:hydrolase activity, acting on glycosyl bonds"/>
    <property type="evidence" value="ECO:0007669"/>
    <property type="project" value="UniProtKB-KW"/>
</dbReference>
<comment type="similarity">
    <text evidence="2">Belongs to the SUN family.</text>
</comment>
<feature type="compositionally biased region" description="Low complexity" evidence="11">
    <location>
        <begin position="113"/>
        <end position="134"/>
    </location>
</feature>
<organism evidence="13 14">
    <name type="scientific">Geotrichum candidum</name>
    <name type="common">Oospora lactis</name>
    <name type="synonym">Dipodascus geotrichum</name>
    <dbReference type="NCBI Taxonomy" id="1173061"/>
    <lineage>
        <taxon>Eukaryota</taxon>
        <taxon>Fungi</taxon>
        <taxon>Dikarya</taxon>
        <taxon>Ascomycota</taxon>
        <taxon>Saccharomycotina</taxon>
        <taxon>Dipodascomycetes</taxon>
        <taxon>Dipodascales</taxon>
        <taxon>Dipodascaceae</taxon>
        <taxon>Geotrichum</taxon>
    </lineage>
</organism>
<name>A0A9P5KR73_GEOCN</name>
<evidence type="ECO:0000256" key="11">
    <source>
        <dbReference type="SAM" id="MobiDB-lite"/>
    </source>
</evidence>
<comment type="subcellular location">
    <subcellularLocation>
        <location evidence="1">Secreted</location>
        <location evidence="1">Cell wall</location>
    </subcellularLocation>
</comment>
<comment type="caution">
    <text evidence="13">The sequence shown here is derived from an EMBL/GenBank/DDBJ whole genome shotgun (WGS) entry which is preliminary data.</text>
</comment>
<evidence type="ECO:0000313" key="14">
    <source>
        <dbReference type="Proteomes" id="UP000750522"/>
    </source>
</evidence>
<evidence type="ECO:0000256" key="2">
    <source>
        <dbReference type="ARBA" id="ARBA00010579"/>
    </source>
</evidence>
<evidence type="ECO:0000256" key="6">
    <source>
        <dbReference type="ARBA" id="ARBA00022801"/>
    </source>
</evidence>
<feature type="region of interest" description="Disordered" evidence="11">
    <location>
        <begin position="113"/>
        <end position="144"/>
    </location>
</feature>
<keyword evidence="3" id="KW-0134">Cell wall</keyword>
<dbReference type="EMBL" id="QQZK01000083">
    <property type="protein sequence ID" value="KAF5097883.1"/>
    <property type="molecule type" value="Genomic_DNA"/>
</dbReference>
<dbReference type="InterPro" id="IPR051526">
    <property type="entry name" value="Beta-Glucosidase_SUN"/>
</dbReference>
<evidence type="ECO:0000256" key="4">
    <source>
        <dbReference type="ARBA" id="ARBA00022525"/>
    </source>
</evidence>
<dbReference type="AlphaFoldDB" id="A0A9P5KR73"/>
<dbReference type="GO" id="GO:0000272">
    <property type="term" value="P:polysaccharide catabolic process"/>
    <property type="evidence" value="ECO:0007669"/>
    <property type="project" value="UniProtKB-KW"/>
</dbReference>
<protein>
    <submittedName>
        <fullName evidence="13">Uncharacterized protein</fullName>
    </submittedName>
</protein>
<feature type="chain" id="PRO_5040333565" evidence="12">
    <location>
        <begin position="20"/>
        <end position="420"/>
    </location>
</feature>
<dbReference type="GO" id="GO:0009986">
    <property type="term" value="C:cell surface"/>
    <property type="evidence" value="ECO:0007669"/>
    <property type="project" value="TreeGrafter"/>
</dbReference>
<keyword evidence="4" id="KW-0964">Secreted</keyword>
<evidence type="ECO:0000313" key="13">
    <source>
        <dbReference type="EMBL" id="KAF5097883.1"/>
    </source>
</evidence>
<reference evidence="13" key="1">
    <citation type="journal article" date="2020" name="Front. Microbiol.">
        <title>Phenotypic and Genetic Characterization of the Cheese Ripening Yeast Geotrichum candidum.</title>
        <authorList>
            <person name="Perkins V."/>
            <person name="Vignola S."/>
            <person name="Lessard M.H."/>
            <person name="Plante P.L."/>
            <person name="Corbeil J."/>
            <person name="Dugat-Bony E."/>
            <person name="Frenette M."/>
            <person name="Labrie S."/>
        </authorList>
    </citation>
    <scope>NUCLEOTIDE SEQUENCE</scope>
    <source>
        <strain evidence="13">LMA-70</strain>
    </source>
</reference>
<accession>A0A9P5KR73</accession>
<sequence length="420" mass="42619">MKYALFTALSLGCSALVAAAPHPELKHAHHAHKRDVAYEYVYMTVTVDANGTPVGGAETQAQDDVAAAVEATQAATSSAAKTTSSSTVKTSAAPSSSSTSLAVVVSSSSTVASSTSSTSSAAASTSTSSSSVNSGDISEGAVGSEGGLKNGVSAYSTISDDFEDGTIDCSSFPSGQAGVVSLDYLGFGGWSGIYHSDTSTGGSCTEGSYCSYSCQPGMSKTQWPSNQPSNGVSVGGLLCKGGKLYRSNSNYKNLCVWGVDSAVVVSELSESVAICRTDYPGTENMVVPTIVGAGETAALTCVDQSSYYTWNGKATSAQYYVNNAGVSQADGCVWGDSSSGVGNWAPLNFGAGAVDGISYLSLIPNPNNRKAANFNVKIVAEDGGVVNGECKYENGVYNGSGSDGCTVAVTSGRAKFVLYN</sequence>
<dbReference type="PANTHER" id="PTHR31316">
    <property type="entry name" value="BETA-GLUCOSIDASE-LIKE PROTEIN NCA3, MITOCHONDRIAL-RELATED"/>
    <property type="match status" value="1"/>
</dbReference>